<keyword evidence="1" id="KW-0175">Coiled coil</keyword>
<sequence length="59" mass="6462">MKKLQLLFMSLVLSGFVVGCSSQPTHEELQQEIQQAQADADKANQRIDALESHGGGYSK</sequence>
<keyword evidence="4" id="KW-1185">Reference proteome</keyword>
<protein>
    <recommendedName>
        <fullName evidence="5">Secreted protein</fullName>
    </recommendedName>
</protein>
<evidence type="ECO:0000313" key="3">
    <source>
        <dbReference type="EMBL" id="ASK79786.1"/>
    </source>
</evidence>
<dbReference type="EMBL" id="CP022356">
    <property type="protein sequence ID" value="ASK79786.1"/>
    <property type="molecule type" value="Genomic_DNA"/>
</dbReference>
<feature type="signal peptide" evidence="2">
    <location>
        <begin position="1"/>
        <end position="19"/>
    </location>
</feature>
<organism evidence="3 4">
    <name type="scientific">Paraphotobacterium marinum</name>
    <dbReference type="NCBI Taxonomy" id="1755811"/>
    <lineage>
        <taxon>Bacteria</taxon>
        <taxon>Pseudomonadati</taxon>
        <taxon>Pseudomonadota</taxon>
        <taxon>Gammaproteobacteria</taxon>
        <taxon>Vibrionales</taxon>
        <taxon>Vibrionaceae</taxon>
        <taxon>Paraphotobacterium</taxon>
    </lineage>
</organism>
<feature type="chain" id="PRO_5013030435" description="Secreted protein" evidence="2">
    <location>
        <begin position="20"/>
        <end position="59"/>
    </location>
</feature>
<feature type="coiled-coil region" evidence="1">
    <location>
        <begin position="26"/>
        <end position="53"/>
    </location>
</feature>
<evidence type="ECO:0000313" key="4">
    <source>
        <dbReference type="Proteomes" id="UP000242175"/>
    </source>
</evidence>
<name>A0A220VHQ9_9GAMM</name>
<dbReference type="RefSeq" id="WP_089074694.1">
    <property type="nucleotide sequence ID" value="NZ_CBCSAM010000003.1"/>
</dbReference>
<dbReference type="KEGG" id="pmai:CF386_12145"/>
<evidence type="ECO:0000256" key="2">
    <source>
        <dbReference type="SAM" id="SignalP"/>
    </source>
</evidence>
<dbReference type="SUPFAM" id="SSF58042">
    <property type="entry name" value="Outer membrane lipoprotein"/>
    <property type="match status" value="1"/>
</dbReference>
<dbReference type="AlphaFoldDB" id="A0A220VHQ9"/>
<dbReference type="PROSITE" id="PS51257">
    <property type="entry name" value="PROKAR_LIPOPROTEIN"/>
    <property type="match status" value="1"/>
</dbReference>
<dbReference type="Proteomes" id="UP000242175">
    <property type="component" value="Chromosome small"/>
</dbReference>
<gene>
    <name evidence="3" type="ORF">CF386_12145</name>
</gene>
<reference evidence="3 4" key="1">
    <citation type="journal article" date="2016" name="Int. J. Syst. Evol. Microbiol.">
        <title>Paraphotobacterium marinum gen. nov., sp. nov., a member of the family Vibrionaceae, isolated from surface seawater.</title>
        <authorList>
            <person name="Huang Z."/>
            <person name="Dong C."/>
            <person name="Shao Z."/>
        </authorList>
    </citation>
    <scope>NUCLEOTIDE SEQUENCE [LARGE SCALE GENOMIC DNA]</scope>
    <source>
        <strain evidence="3 4">NSCS20N07D</strain>
    </source>
</reference>
<accession>A0A220VHQ9</accession>
<proteinExistence type="predicted"/>
<keyword evidence="2" id="KW-0732">Signal</keyword>
<evidence type="ECO:0008006" key="5">
    <source>
        <dbReference type="Google" id="ProtNLM"/>
    </source>
</evidence>
<evidence type="ECO:0000256" key="1">
    <source>
        <dbReference type="SAM" id="Coils"/>
    </source>
</evidence>